<dbReference type="Pfam" id="PF13460">
    <property type="entry name" value="NAD_binding_10"/>
    <property type="match status" value="1"/>
</dbReference>
<sequence>MAPSLFLTGATGYIGGDFLFAVYDAHPDWQYTALVRREEQAAQLKARYPTVRTVLGDLDSSAILEEEAKNADIVLHFADCDHEPSARALTKGLGMRKSDRPAFFIHTSGMGILTVEDLTAKTCGTRREKQYDDWDGVSELVTMPDSAFHRNVDKIVLEAAERFSDSMKTAIVCPSAIYGLGRGTGNTESTQVYVLAKTVITRGKGLQVGEGQNIWHSIHVHDLTNLYIALVEAAAEGGGSATWGTEGYYLVENGSFVWGDVERAVAQIAYEKGFIQHAGVDVLGWDATAQEHSKGPYRWGSNSRGRALRARKLLGWNPTQLDLVEFLPSIVELQAEKVLPGSVGPFKI</sequence>
<dbReference type="OrthoDB" id="2130169at2759"/>
<dbReference type="PANTHER" id="PTHR48079">
    <property type="entry name" value="PROTEIN YEEZ"/>
    <property type="match status" value="1"/>
</dbReference>
<dbReference type="PANTHER" id="PTHR48079:SF7">
    <property type="entry name" value="NAD(P)-BINDING DOMAIN-CONTAINING PROTEIN-RELATED"/>
    <property type="match status" value="1"/>
</dbReference>
<dbReference type="Gene3D" id="3.40.50.720">
    <property type="entry name" value="NAD(P)-binding Rossmann-like Domain"/>
    <property type="match status" value="1"/>
</dbReference>
<evidence type="ECO:0000313" key="2">
    <source>
        <dbReference type="EMBL" id="KAE8380919.1"/>
    </source>
</evidence>
<reference evidence="2 3" key="1">
    <citation type="submission" date="2019-04" db="EMBL/GenBank/DDBJ databases">
        <title>Friends and foes A comparative genomics studyof 23 Aspergillus species from section Flavi.</title>
        <authorList>
            <consortium name="DOE Joint Genome Institute"/>
            <person name="Kjaerbolling I."/>
            <person name="Vesth T."/>
            <person name="Frisvad J.C."/>
            <person name="Nybo J.L."/>
            <person name="Theobald S."/>
            <person name="Kildgaard S."/>
            <person name="Isbrandt T."/>
            <person name="Kuo A."/>
            <person name="Sato A."/>
            <person name="Lyhne E.K."/>
            <person name="Kogle M.E."/>
            <person name="Wiebenga A."/>
            <person name="Kun R.S."/>
            <person name="Lubbers R.J."/>
            <person name="Makela M.R."/>
            <person name="Barry K."/>
            <person name="Chovatia M."/>
            <person name="Clum A."/>
            <person name="Daum C."/>
            <person name="Haridas S."/>
            <person name="He G."/>
            <person name="LaButti K."/>
            <person name="Lipzen A."/>
            <person name="Mondo S."/>
            <person name="Riley R."/>
            <person name="Salamov A."/>
            <person name="Simmons B.A."/>
            <person name="Magnuson J.K."/>
            <person name="Henrissat B."/>
            <person name="Mortensen U.H."/>
            <person name="Larsen T.O."/>
            <person name="Devries R.P."/>
            <person name="Grigoriev I.V."/>
            <person name="Machida M."/>
            <person name="Baker S.E."/>
            <person name="Andersen M.R."/>
        </authorList>
    </citation>
    <scope>NUCLEOTIDE SEQUENCE [LARGE SCALE GENOMIC DNA]</scope>
    <source>
        <strain evidence="2 3">IBT 29228</strain>
    </source>
</reference>
<organism evidence="2 3">
    <name type="scientific">Aspergillus bertholletiae</name>
    <dbReference type="NCBI Taxonomy" id="1226010"/>
    <lineage>
        <taxon>Eukaryota</taxon>
        <taxon>Fungi</taxon>
        <taxon>Dikarya</taxon>
        <taxon>Ascomycota</taxon>
        <taxon>Pezizomycotina</taxon>
        <taxon>Eurotiomycetes</taxon>
        <taxon>Eurotiomycetidae</taxon>
        <taxon>Eurotiales</taxon>
        <taxon>Aspergillaceae</taxon>
        <taxon>Aspergillus</taxon>
        <taxon>Aspergillus subgen. Circumdati</taxon>
    </lineage>
</organism>
<dbReference type="InterPro" id="IPR051783">
    <property type="entry name" value="NAD(P)-dependent_oxidoreduct"/>
</dbReference>
<keyword evidence="3" id="KW-1185">Reference proteome</keyword>
<accession>A0A5N7BGP1</accession>
<gene>
    <name evidence="2" type="ORF">BDV26DRAFT_302415</name>
</gene>
<protein>
    <recommendedName>
        <fullName evidence="1">NAD(P)-binding domain-containing protein</fullName>
    </recommendedName>
</protein>
<name>A0A5N7BGP1_9EURO</name>
<dbReference type="GO" id="GO:0004029">
    <property type="term" value="F:aldehyde dehydrogenase (NAD+) activity"/>
    <property type="evidence" value="ECO:0007669"/>
    <property type="project" value="TreeGrafter"/>
</dbReference>
<evidence type="ECO:0000259" key="1">
    <source>
        <dbReference type="Pfam" id="PF13460"/>
    </source>
</evidence>
<dbReference type="AlphaFoldDB" id="A0A5N7BGP1"/>
<dbReference type="GO" id="GO:0005737">
    <property type="term" value="C:cytoplasm"/>
    <property type="evidence" value="ECO:0007669"/>
    <property type="project" value="TreeGrafter"/>
</dbReference>
<dbReference type="InterPro" id="IPR016040">
    <property type="entry name" value="NAD(P)-bd_dom"/>
</dbReference>
<evidence type="ECO:0000313" key="3">
    <source>
        <dbReference type="Proteomes" id="UP000326198"/>
    </source>
</evidence>
<dbReference type="EMBL" id="ML736176">
    <property type="protein sequence ID" value="KAE8380919.1"/>
    <property type="molecule type" value="Genomic_DNA"/>
</dbReference>
<dbReference type="Proteomes" id="UP000326198">
    <property type="component" value="Unassembled WGS sequence"/>
</dbReference>
<dbReference type="SUPFAM" id="SSF51735">
    <property type="entry name" value="NAD(P)-binding Rossmann-fold domains"/>
    <property type="match status" value="1"/>
</dbReference>
<dbReference type="InterPro" id="IPR036291">
    <property type="entry name" value="NAD(P)-bd_dom_sf"/>
</dbReference>
<proteinExistence type="predicted"/>
<feature type="domain" description="NAD(P)-binding" evidence="1">
    <location>
        <begin position="9"/>
        <end position="78"/>
    </location>
</feature>